<feature type="domain" description="Beta-lactamase-related" evidence="2">
    <location>
        <begin position="192"/>
        <end position="447"/>
    </location>
</feature>
<dbReference type="GO" id="GO:0016787">
    <property type="term" value="F:hydrolase activity"/>
    <property type="evidence" value="ECO:0007669"/>
    <property type="project" value="UniProtKB-KW"/>
</dbReference>
<evidence type="ECO:0000313" key="3">
    <source>
        <dbReference type="EMBL" id="MXO95930.1"/>
    </source>
</evidence>
<name>A0A6I4TL71_9SPHN</name>
<dbReference type="EMBL" id="WTYI01000001">
    <property type="protein sequence ID" value="MXO95930.1"/>
    <property type="molecule type" value="Genomic_DNA"/>
</dbReference>
<dbReference type="Gene3D" id="3.40.710.10">
    <property type="entry name" value="DD-peptidase/beta-lactamase superfamily"/>
    <property type="match status" value="1"/>
</dbReference>
<dbReference type="Proteomes" id="UP000432727">
    <property type="component" value="Unassembled WGS sequence"/>
</dbReference>
<organism evidence="3 4">
    <name type="scientific">Qipengyuania aquimaris</name>
    <dbReference type="NCBI Taxonomy" id="255984"/>
    <lineage>
        <taxon>Bacteria</taxon>
        <taxon>Pseudomonadati</taxon>
        <taxon>Pseudomonadota</taxon>
        <taxon>Alphaproteobacteria</taxon>
        <taxon>Sphingomonadales</taxon>
        <taxon>Erythrobacteraceae</taxon>
        <taxon>Qipengyuania</taxon>
    </lineage>
</organism>
<reference evidence="3 4" key="1">
    <citation type="submission" date="2019-12" db="EMBL/GenBank/DDBJ databases">
        <title>Genomic-based taxomic classification of the family Erythrobacteraceae.</title>
        <authorList>
            <person name="Xu L."/>
        </authorList>
    </citation>
    <scope>NUCLEOTIDE SEQUENCE [LARGE SCALE GENOMIC DNA]</scope>
    <source>
        <strain evidence="3 4">JCM 12189</strain>
    </source>
</reference>
<comment type="caution">
    <text evidence="3">The sequence shown here is derived from an EMBL/GenBank/DDBJ whole genome shotgun (WGS) entry which is preliminary data.</text>
</comment>
<keyword evidence="1" id="KW-0732">Signal</keyword>
<dbReference type="PANTHER" id="PTHR43283:SF7">
    <property type="entry name" value="BETA-LACTAMASE-RELATED DOMAIN-CONTAINING PROTEIN"/>
    <property type="match status" value="1"/>
</dbReference>
<dbReference type="PANTHER" id="PTHR43283">
    <property type="entry name" value="BETA-LACTAMASE-RELATED"/>
    <property type="match status" value="1"/>
</dbReference>
<protein>
    <submittedName>
        <fullName evidence="3">Serine hydrolase</fullName>
    </submittedName>
</protein>
<dbReference type="InterPro" id="IPR001466">
    <property type="entry name" value="Beta-lactam-related"/>
</dbReference>
<proteinExistence type="predicted"/>
<evidence type="ECO:0000256" key="1">
    <source>
        <dbReference type="SAM" id="SignalP"/>
    </source>
</evidence>
<dbReference type="InterPro" id="IPR012338">
    <property type="entry name" value="Beta-lactam/transpept-like"/>
</dbReference>
<dbReference type="SUPFAM" id="SSF56601">
    <property type="entry name" value="beta-lactamase/transpeptidase-like"/>
    <property type="match status" value="1"/>
</dbReference>
<evidence type="ECO:0000313" key="4">
    <source>
        <dbReference type="Proteomes" id="UP000432727"/>
    </source>
</evidence>
<gene>
    <name evidence="3" type="ORF">GRI34_05770</name>
</gene>
<dbReference type="InterPro" id="IPR050789">
    <property type="entry name" value="Diverse_Enzym_Activities"/>
</dbReference>
<evidence type="ECO:0000259" key="2">
    <source>
        <dbReference type="Pfam" id="PF00144"/>
    </source>
</evidence>
<sequence>MKRLILASVLAAITAPASSAHAQSRSVSPPTAQDQLDARYDLALAAGYKALMLCSAIGNAEANGALRTPESVHAWELTGIYPALDPIVRDLEYDVFWAAPLDEDSGQRPGLDHVAVTWAEDAPPRWAVYREGKGCFVAPMGATPPDWNFLRTEAPSNPAMERTTSDPMAANIAQKRVDVSAAFTGAYGEGRTTAVTVLHRGKLAGEQYADGFYATTPQRTWSVAKSIAATVIGAAVQRGEAEVTASAGLGADDIDPRRAITIDHALRMATGRYSDTRGNRTDPLYWGGTTVEERAQNWPLIDAPGTIYRYANNDTLAAIMAIDETFEDHPPADLFEKLGMTNTVAETDWRGNYVLSSQVWSTARDLARLGQLYLQDGVWEGERILPEDWRDYVSSPAGPQPEGSAFGYGAAWWLMNQSEGVPSDTFAAFGNRGQYVVVVPSREVVIVRRGENMVGTRFDIAAFTRDVLKSLEN</sequence>
<dbReference type="Pfam" id="PF00144">
    <property type="entry name" value="Beta-lactamase"/>
    <property type="match status" value="1"/>
</dbReference>
<accession>A0A6I4TL71</accession>
<keyword evidence="3" id="KW-0378">Hydrolase</keyword>
<keyword evidence="4" id="KW-1185">Reference proteome</keyword>
<feature type="chain" id="PRO_5026185039" evidence="1">
    <location>
        <begin position="23"/>
        <end position="473"/>
    </location>
</feature>
<dbReference type="AlphaFoldDB" id="A0A6I4TL71"/>
<feature type="signal peptide" evidence="1">
    <location>
        <begin position="1"/>
        <end position="22"/>
    </location>
</feature>
<dbReference type="OrthoDB" id="9814204at2"/>
<dbReference type="RefSeq" id="WP_160595141.1">
    <property type="nucleotide sequence ID" value="NZ_WTYI01000001.1"/>
</dbReference>